<comment type="caution">
    <text evidence="3">The sequence shown here is derived from an EMBL/GenBank/DDBJ whole genome shotgun (WGS) entry which is preliminary data.</text>
</comment>
<dbReference type="InterPro" id="IPR038471">
    <property type="entry name" value="MecA_C_sf"/>
</dbReference>
<gene>
    <name evidence="3" type="ORF">SAMN04488081_1159</name>
</gene>
<dbReference type="PANTHER" id="PTHR39161:SF2">
    <property type="entry name" value="ADAPTER PROTEIN MECA 2"/>
    <property type="match status" value="1"/>
</dbReference>
<dbReference type="Proteomes" id="UP000198647">
    <property type="component" value="Unassembled WGS sequence"/>
</dbReference>
<sequence length="190" mass="21849">MRIERLSTHKFKMFLTTDDLTERGLETKEIWKDLPKVHQIFSDMILDAQEELEEELIGVLTVQIYMLQAQGLLVIVTKSEDAAGDDDFLEMKVTLDEYKELLYHFEDVEDVIQATEPLRRMGLTGGTLFKERDGYYLLMEEHEVENVNKEDLVAVLSEFGSATAMTSVWLEEYGSKITDGTAVDKFSAFF</sequence>
<dbReference type="EMBL" id="FNOS01000002">
    <property type="protein sequence ID" value="SDX71308.1"/>
    <property type="molecule type" value="Genomic_DNA"/>
</dbReference>
<dbReference type="InterPro" id="IPR008681">
    <property type="entry name" value="Neg-reg_MecA"/>
</dbReference>
<dbReference type="Gene3D" id="3.30.70.1950">
    <property type="match status" value="1"/>
</dbReference>
<keyword evidence="4" id="KW-1185">Reference proteome</keyword>
<evidence type="ECO:0000256" key="2">
    <source>
        <dbReference type="ARBA" id="ARBA00011738"/>
    </source>
</evidence>
<name>A0A1H3DZ42_9BACI</name>
<reference evidence="3 4" key="1">
    <citation type="submission" date="2016-10" db="EMBL/GenBank/DDBJ databases">
        <authorList>
            <person name="Varghese N."/>
            <person name="Submissions S."/>
        </authorList>
    </citation>
    <scope>NUCLEOTIDE SEQUENCE [LARGE SCALE GENOMIC DNA]</scope>
    <source>
        <strain evidence="3 4">DSM 20748</strain>
    </source>
</reference>
<organism evidence="3 4">
    <name type="scientific">Salimicrobium album</name>
    <dbReference type="NCBI Taxonomy" id="50717"/>
    <lineage>
        <taxon>Bacteria</taxon>
        <taxon>Bacillati</taxon>
        <taxon>Bacillota</taxon>
        <taxon>Bacilli</taxon>
        <taxon>Bacillales</taxon>
        <taxon>Bacillaceae</taxon>
        <taxon>Salimicrobium</taxon>
    </lineage>
</organism>
<dbReference type="RefSeq" id="WP_093106228.1">
    <property type="nucleotide sequence ID" value="NZ_FNOS01000002.1"/>
</dbReference>
<dbReference type="Pfam" id="PF05389">
    <property type="entry name" value="MecA"/>
    <property type="match status" value="1"/>
</dbReference>
<comment type="subunit">
    <text evidence="2">Homodimer.</text>
</comment>
<comment type="similarity">
    <text evidence="1">Belongs to the MecA family.</text>
</comment>
<protein>
    <submittedName>
        <fullName evidence="3">Adapter protein MecA 1/2</fullName>
    </submittedName>
</protein>
<evidence type="ECO:0000256" key="1">
    <source>
        <dbReference type="ARBA" id="ARBA00005397"/>
    </source>
</evidence>
<evidence type="ECO:0000313" key="4">
    <source>
        <dbReference type="Proteomes" id="UP000198647"/>
    </source>
</evidence>
<accession>A0A1H3DZ42</accession>
<evidence type="ECO:0000313" key="3">
    <source>
        <dbReference type="EMBL" id="SDX71308.1"/>
    </source>
</evidence>
<proteinExistence type="inferred from homology"/>
<dbReference type="PANTHER" id="PTHR39161">
    <property type="entry name" value="ADAPTER PROTEIN MECA"/>
    <property type="match status" value="1"/>
</dbReference>